<keyword evidence="2" id="KW-1185">Reference proteome</keyword>
<accession>A0A7R9GIS8</accession>
<dbReference type="AlphaFoldDB" id="A0A7R9GIS8"/>
<evidence type="ECO:0000313" key="1">
    <source>
        <dbReference type="EMBL" id="CAD7284100.1"/>
    </source>
</evidence>
<gene>
    <name evidence="1" type="ORF">NMOB1V02_LOCUS11707</name>
</gene>
<sequence>DPIFEQMIAGGTRVHGIQLGQQVNGLLKDLATKSGGRFSAVEDPDDDAGAFMELLSFYESVFQINNPSKLMHKVFRPTKPYDVMSGSFYVDSSINQGLLFVAHYPSNEAPSSVRVRSPTGQVYDRVLLPKVPYVADVIRVETHIETGQWSYEVESISSRALGLEIVGYGPKTEQSGLKVEFWSSWDDGDDKNPQDFGEETPGALLFGIVLDMCPAITSGFISGVKPFL</sequence>
<evidence type="ECO:0000313" key="2">
    <source>
        <dbReference type="Proteomes" id="UP000678499"/>
    </source>
</evidence>
<name>A0A7R9GIS8_9CRUS</name>
<dbReference type="Proteomes" id="UP000678499">
    <property type="component" value="Unassembled WGS sequence"/>
</dbReference>
<feature type="non-terminal residue" evidence="1">
    <location>
        <position position="228"/>
    </location>
</feature>
<dbReference type="EMBL" id="CAJPEX010006932">
    <property type="protein sequence ID" value="CAG0924252.1"/>
    <property type="molecule type" value="Genomic_DNA"/>
</dbReference>
<reference evidence="1" key="1">
    <citation type="submission" date="2020-11" db="EMBL/GenBank/DDBJ databases">
        <authorList>
            <person name="Tran Van P."/>
        </authorList>
    </citation>
    <scope>NUCLEOTIDE SEQUENCE</scope>
</reference>
<dbReference type="EMBL" id="OA888969">
    <property type="protein sequence ID" value="CAD7284100.1"/>
    <property type="molecule type" value="Genomic_DNA"/>
</dbReference>
<proteinExistence type="predicted"/>
<protein>
    <submittedName>
        <fullName evidence="1">Uncharacterized protein</fullName>
    </submittedName>
</protein>
<organism evidence="1">
    <name type="scientific">Notodromas monacha</name>
    <dbReference type="NCBI Taxonomy" id="399045"/>
    <lineage>
        <taxon>Eukaryota</taxon>
        <taxon>Metazoa</taxon>
        <taxon>Ecdysozoa</taxon>
        <taxon>Arthropoda</taxon>
        <taxon>Crustacea</taxon>
        <taxon>Oligostraca</taxon>
        <taxon>Ostracoda</taxon>
        <taxon>Podocopa</taxon>
        <taxon>Podocopida</taxon>
        <taxon>Cypridocopina</taxon>
        <taxon>Cypridoidea</taxon>
        <taxon>Cyprididae</taxon>
        <taxon>Notodromas</taxon>
    </lineage>
</organism>